<dbReference type="InterPro" id="IPR004449">
    <property type="entry name" value="SixA"/>
</dbReference>
<dbReference type="Proteomes" id="UP000030980">
    <property type="component" value="Unassembled WGS sequence"/>
</dbReference>
<comment type="caution">
    <text evidence="1">The sequence shown here is derived from an EMBL/GenBank/DDBJ whole genome shotgun (WGS) entry which is preliminary data.</text>
</comment>
<dbReference type="GO" id="GO:0005737">
    <property type="term" value="C:cytoplasm"/>
    <property type="evidence" value="ECO:0007669"/>
    <property type="project" value="InterPro"/>
</dbReference>
<protein>
    <submittedName>
        <fullName evidence="1">Phosphohistidine phosphatase</fullName>
    </submittedName>
</protein>
<dbReference type="STRING" id="706570.PT85_07540"/>
<dbReference type="RefSeq" id="WP_039606315.1">
    <property type="nucleotide sequence ID" value="NZ_FMUP01000001.1"/>
</dbReference>
<dbReference type="Gene3D" id="3.40.50.1240">
    <property type="entry name" value="Phosphoglycerate mutase-like"/>
    <property type="match status" value="1"/>
</dbReference>
<dbReference type="SUPFAM" id="SSF53254">
    <property type="entry name" value="Phosphoglycerate mutase-like"/>
    <property type="match status" value="1"/>
</dbReference>
<dbReference type="SMART" id="SM00855">
    <property type="entry name" value="PGAM"/>
    <property type="match status" value="1"/>
</dbReference>
<evidence type="ECO:0000313" key="2">
    <source>
        <dbReference type="Proteomes" id="UP000030980"/>
    </source>
</evidence>
<dbReference type="InterPro" id="IPR013078">
    <property type="entry name" value="His_Pase_superF_clade-1"/>
</dbReference>
<dbReference type="InterPro" id="IPR029033">
    <property type="entry name" value="His_PPase_superfam"/>
</dbReference>
<dbReference type="CDD" id="cd07067">
    <property type="entry name" value="HP_PGM_like"/>
    <property type="match status" value="1"/>
</dbReference>
<keyword evidence="2" id="KW-1185">Reference proteome</keyword>
<name>A0A0B3BYW4_9PSED</name>
<accession>A0A0B3BYW4</accession>
<dbReference type="Pfam" id="PF00300">
    <property type="entry name" value="His_Phos_1"/>
    <property type="match status" value="1"/>
</dbReference>
<reference evidence="1 2" key="1">
    <citation type="submission" date="2014-11" db="EMBL/GenBank/DDBJ databases">
        <title>Genome sequence of Pseudomonas tuomuerensis JCM 14085.</title>
        <authorList>
            <person name="Shin S.-K."/>
            <person name="Yi H."/>
        </authorList>
    </citation>
    <scope>NUCLEOTIDE SEQUENCE [LARGE SCALE GENOMIC DNA]</scope>
    <source>
        <strain evidence="1 2">JCM 14085</strain>
    </source>
</reference>
<dbReference type="EMBL" id="JTAK01000002">
    <property type="protein sequence ID" value="KHO65879.1"/>
    <property type="molecule type" value="Genomic_DNA"/>
</dbReference>
<dbReference type="OrthoDB" id="92610at2"/>
<dbReference type="NCBIfam" id="TIGR00249">
    <property type="entry name" value="sixA"/>
    <property type="match status" value="1"/>
</dbReference>
<evidence type="ECO:0000313" key="1">
    <source>
        <dbReference type="EMBL" id="KHO65879.1"/>
    </source>
</evidence>
<proteinExistence type="predicted"/>
<sequence length="151" mass="16547">MRLWLLRHGEAQRFAPQDALRALTEQGRQEVLESAAQLRGRPLEAILASPYVRARQTAELVAETLGYPGVVEIQAWLTPDSDPADALSQLFRRPEGELLVVTHQPFVGALAGLLLHGHRQSPLPMRTAALVGLEGDYLLAGAMDLLVQPSR</sequence>
<organism evidence="1 2">
    <name type="scientific">Pseudomonas flexibilis</name>
    <dbReference type="NCBI Taxonomy" id="706570"/>
    <lineage>
        <taxon>Bacteria</taxon>
        <taxon>Pseudomonadati</taxon>
        <taxon>Pseudomonadota</taxon>
        <taxon>Gammaproteobacteria</taxon>
        <taxon>Pseudomonadales</taxon>
        <taxon>Pseudomonadaceae</taxon>
        <taxon>Pseudomonas</taxon>
    </lineage>
</organism>
<gene>
    <name evidence="1" type="ORF">PT85_07540</name>
</gene>
<dbReference type="AlphaFoldDB" id="A0A0B3BYW4"/>
<dbReference type="GO" id="GO:0101006">
    <property type="term" value="F:protein histidine phosphatase activity"/>
    <property type="evidence" value="ECO:0007669"/>
    <property type="project" value="InterPro"/>
</dbReference>